<accession>A0A1N7M1X2</accession>
<dbReference type="CDD" id="cd01918">
    <property type="entry name" value="HprK_C"/>
    <property type="match status" value="1"/>
</dbReference>
<dbReference type="SUPFAM" id="SSF53795">
    <property type="entry name" value="PEP carboxykinase-like"/>
    <property type="match status" value="1"/>
</dbReference>
<name>A0A1N7M1X2_9RHOB</name>
<dbReference type="Gene3D" id="3.40.50.300">
    <property type="entry name" value="P-loop containing nucleotide triphosphate hydrolases"/>
    <property type="match status" value="1"/>
</dbReference>
<evidence type="ECO:0000259" key="1">
    <source>
        <dbReference type="Pfam" id="PF07475"/>
    </source>
</evidence>
<dbReference type="InterPro" id="IPR027417">
    <property type="entry name" value="P-loop_NTPase"/>
</dbReference>
<proteinExistence type="predicted"/>
<dbReference type="GO" id="GO:0005524">
    <property type="term" value="F:ATP binding"/>
    <property type="evidence" value="ECO:0007669"/>
    <property type="project" value="InterPro"/>
</dbReference>
<dbReference type="InterPro" id="IPR011104">
    <property type="entry name" value="Hpr_kin/Pase_C"/>
</dbReference>
<reference evidence="2 3" key="1">
    <citation type="submission" date="2017-01" db="EMBL/GenBank/DDBJ databases">
        <authorList>
            <person name="Mah S.A."/>
            <person name="Swanson W.J."/>
            <person name="Moy G.W."/>
            <person name="Vacquier V.D."/>
        </authorList>
    </citation>
    <scope>NUCLEOTIDE SEQUENCE [LARGE SCALE GENOMIC DNA]</scope>
    <source>
        <strain evidence="2 3">DSM 26375</strain>
    </source>
</reference>
<organism evidence="2 3">
    <name type="scientific">Gemmobacter megaterium</name>
    <dbReference type="NCBI Taxonomy" id="1086013"/>
    <lineage>
        <taxon>Bacteria</taxon>
        <taxon>Pseudomonadati</taxon>
        <taxon>Pseudomonadota</taxon>
        <taxon>Alphaproteobacteria</taxon>
        <taxon>Rhodobacterales</taxon>
        <taxon>Paracoccaceae</taxon>
        <taxon>Gemmobacter</taxon>
    </lineage>
</organism>
<evidence type="ECO:0000313" key="3">
    <source>
        <dbReference type="Proteomes" id="UP000186141"/>
    </source>
</evidence>
<keyword evidence="2" id="KW-0808">Transferase</keyword>
<dbReference type="STRING" id="1086013.SAMN05421774_102350"/>
<dbReference type="GO" id="GO:0006109">
    <property type="term" value="P:regulation of carbohydrate metabolic process"/>
    <property type="evidence" value="ECO:0007669"/>
    <property type="project" value="InterPro"/>
</dbReference>
<keyword evidence="3" id="KW-1185">Reference proteome</keyword>
<dbReference type="AlphaFoldDB" id="A0A1N7M1X2"/>
<dbReference type="Pfam" id="PF07475">
    <property type="entry name" value="Hpr_kinase_C"/>
    <property type="match status" value="1"/>
</dbReference>
<dbReference type="OrthoDB" id="8326226at2"/>
<keyword evidence="2" id="KW-0418">Kinase</keyword>
<dbReference type="Proteomes" id="UP000186141">
    <property type="component" value="Unassembled WGS sequence"/>
</dbReference>
<gene>
    <name evidence="2" type="ORF">SAMN05421774_102350</name>
</gene>
<sequence length="142" mass="14730">MTEGPGQVIHATCIAFGDRGALILGPSGSGKSALALQLMALGAALVADDRVLLNRDGARLCATAPPGLPALIEARGIGLLNAALQPQAQIVLAVDLGQAETARLPQRRNMLLHNHAVEVVHGPVSGHFAAAIRHYILMGRKD</sequence>
<dbReference type="GO" id="GO:0000155">
    <property type="term" value="F:phosphorelay sensor kinase activity"/>
    <property type="evidence" value="ECO:0007669"/>
    <property type="project" value="InterPro"/>
</dbReference>
<dbReference type="EMBL" id="FTOT01000002">
    <property type="protein sequence ID" value="SIS80085.1"/>
    <property type="molecule type" value="Genomic_DNA"/>
</dbReference>
<protein>
    <submittedName>
        <fullName evidence="2">Hpr(Ser) kinase/phosphatase</fullName>
    </submittedName>
</protein>
<feature type="domain" description="HPr kinase/phosphorylase C-terminal" evidence="1">
    <location>
        <begin position="7"/>
        <end position="102"/>
    </location>
</feature>
<evidence type="ECO:0000313" key="2">
    <source>
        <dbReference type="EMBL" id="SIS80085.1"/>
    </source>
</evidence>